<feature type="transmembrane region" description="Helical" evidence="6">
    <location>
        <begin position="86"/>
        <end position="106"/>
    </location>
</feature>
<keyword evidence="2" id="KW-0813">Transport</keyword>
<dbReference type="PANTHER" id="PTHR42948:SF1">
    <property type="entry name" value="TRANSPORTER"/>
    <property type="match status" value="1"/>
</dbReference>
<dbReference type="Proteomes" id="UP001500298">
    <property type="component" value="Unassembled WGS sequence"/>
</dbReference>
<feature type="transmembrane region" description="Helical" evidence="6">
    <location>
        <begin position="321"/>
        <end position="346"/>
    </location>
</feature>
<organism evidence="7 8">
    <name type="scientific">Algivirga pacifica</name>
    <dbReference type="NCBI Taxonomy" id="1162670"/>
    <lineage>
        <taxon>Bacteria</taxon>
        <taxon>Pseudomonadati</taxon>
        <taxon>Bacteroidota</taxon>
        <taxon>Cytophagia</taxon>
        <taxon>Cytophagales</taxon>
        <taxon>Flammeovirgaceae</taxon>
        <taxon>Algivirga</taxon>
    </lineage>
</organism>
<feature type="transmembrane region" description="Helical" evidence="6">
    <location>
        <begin position="427"/>
        <end position="448"/>
    </location>
</feature>
<keyword evidence="8" id="KW-1185">Reference proteome</keyword>
<dbReference type="PRINTS" id="PR00176">
    <property type="entry name" value="NANEUSMPORT"/>
</dbReference>
<feature type="transmembrane region" description="Helical" evidence="6">
    <location>
        <begin position="183"/>
        <end position="200"/>
    </location>
</feature>
<dbReference type="SUPFAM" id="SSF161070">
    <property type="entry name" value="SNF-like"/>
    <property type="match status" value="1"/>
</dbReference>
<sequence>MSKIKKNEEFSSRWGLILAALGMAIGAGNLWRFPRLAGQYGGTFLVLWLLFLFIWSVPILLTEFSIGKRYKKGVIASISQAAGRKYAWMGTFIALCTLGITFYYSVVTAWGLRYLGMALDFFVMSKEPLSDHLAKDSEFLNTFWTNISTGDTTTVVLHLVAVAVGALVLYFGIQKGLEKVNKVLIPSLFILLFLVSGIALQEEGGIDGLKYMFRLDMALFSEPKVWIEALSQSAWSTGAGWGLILTLSSYSREKEDVTLNILISGIGNNFSSIVAGMAILPSVFALANTEAEAISLLQSGNQALTFTVIPQLFAEIPGGDILSIIFFSAFTLAAFSSLLTMIEMCIRLTIDLGISRRVSSLIAAAGCFIFGFPSAWSLDFFTNQDWVWGLGLIISGLFMVIVAHKEGLKSFKHKYIDKDSDIILPDWFYVATMWAILPLGGILIYWWMSQGYSENPWFTEDGVWNVIDVYSNATVVTQWGFILGIAVLFNNMIYKLYTPKKHESVVVD</sequence>
<keyword evidence="4 6" id="KW-1133">Transmembrane helix</keyword>
<feature type="transmembrane region" description="Helical" evidence="6">
    <location>
        <begin position="12"/>
        <end position="33"/>
    </location>
</feature>
<comment type="subcellular location">
    <subcellularLocation>
        <location evidence="1">Membrane</location>
        <topology evidence="1">Multi-pass membrane protein</topology>
    </subcellularLocation>
</comment>
<feature type="transmembrane region" description="Helical" evidence="6">
    <location>
        <begin position="388"/>
        <end position="406"/>
    </location>
</feature>
<dbReference type="PANTHER" id="PTHR42948">
    <property type="entry name" value="TRANSPORTER"/>
    <property type="match status" value="1"/>
</dbReference>
<protein>
    <submittedName>
        <fullName evidence="7">Sodium-dependent transporter</fullName>
    </submittedName>
</protein>
<evidence type="ECO:0000256" key="2">
    <source>
        <dbReference type="ARBA" id="ARBA00022448"/>
    </source>
</evidence>
<dbReference type="NCBIfam" id="NF037979">
    <property type="entry name" value="Na_transp"/>
    <property type="match status" value="1"/>
</dbReference>
<dbReference type="RefSeq" id="WP_345372073.1">
    <property type="nucleotide sequence ID" value="NZ_BAABJX010000036.1"/>
</dbReference>
<evidence type="ECO:0000256" key="4">
    <source>
        <dbReference type="ARBA" id="ARBA00022989"/>
    </source>
</evidence>
<keyword evidence="5 6" id="KW-0472">Membrane</keyword>
<feature type="transmembrane region" description="Helical" evidence="6">
    <location>
        <begin position="358"/>
        <end position="376"/>
    </location>
</feature>
<evidence type="ECO:0000256" key="1">
    <source>
        <dbReference type="ARBA" id="ARBA00004141"/>
    </source>
</evidence>
<feature type="transmembrane region" description="Helical" evidence="6">
    <location>
        <begin position="152"/>
        <end position="171"/>
    </location>
</feature>
<feature type="transmembrane region" description="Helical" evidence="6">
    <location>
        <begin position="45"/>
        <end position="66"/>
    </location>
</feature>
<dbReference type="PROSITE" id="PS50267">
    <property type="entry name" value="NA_NEUROTRAN_SYMP_3"/>
    <property type="match status" value="1"/>
</dbReference>
<evidence type="ECO:0000256" key="3">
    <source>
        <dbReference type="ARBA" id="ARBA00022692"/>
    </source>
</evidence>
<reference evidence="8" key="1">
    <citation type="journal article" date="2019" name="Int. J. Syst. Evol. Microbiol.">
        <title>The Global Catalogue of Microorganisms (GCM) 10K type strain sequencing project: providing services to taxonomists for standard genome sequencing and annotation.</title>
        <authorList>
            <consortium name="The Broad Institute Genomics Platform"/>
            <consortium name="The Broad Institute Genome Sequencing Center for Infectious Disease"/>
            <person name="Wu L."/>
            <person name="Ma J."/>
        </authorList>
    </citation>
    <scope>NUCLEOTIDE SEQUENCE [LARGE SCALE GENOMIC DNA]</scope>
    <source>
        <strain evidence="8">JCM 18326</strain>
    </source>
</reference>
<evidence type="ECO:0000256" key="6">
    <source>
        <dbReference type="SAM" id="Phobius"/>
    </source>
</evidence>
<evidence type="ECO:0000313" key="7">
    <source>
        <dbReference type="EMBL" id="GAA4837839.1"/>
    </source>
</evidence>
<accession>A0ABP9DCU7</accession>
<dbReference type="EMBL" id="BAABJX010000036">
    <property type="protein sequence ID" value="GAA4837839.1"/>
    <property type="molecule type" value="Genomic_DNA"/>
</dbReference>
<dbReference type="Pfam" id="PF00209">
    <property type="entry name" value="SNF"/>
    <property type="match status" value="2"/>
</dbReference>
<dbReference type="InterPro" id="IPR000175">
    <property type="entry name" value="Na/ntran_symport"/>
</dbReference>
<evidence type="ECO:0000313" key="8">
    <source>
        <dbReference type="Proteomes" id="UP001500298"/>
    </source>
</evidence>
<feature type="transmembrane region" description="Helical" evidence="6">
    <location>
        <begin position="225"/>
        <end position="247"/>
    </location>
</feature>
<gene>
    <name evidence="7" type="ORF">GCM10023331_23710</name>
</gene>
<comment type="caution">
    <text evidence="7">The sequence shown here is derived from an EMBL/GenBank/DDBJ whole genome shotgun (WGS) entry which is preliminary data.</text>
</comment>
<keyword evidence="3 6" id="KW-0812">Transmembrane</keyword>
<name>A0ABP9DCU7_9BACT</name>
<feature type="transmembrane region" description="Helical" evidence="6">
    <location>
        <begin position="476"/>
        <end position="494"/>
    </location>
</feature>
<feature type="transmembrane region" description="Helical" evidence="6">
    <location>
        <begin position="259"/>
        <end position="280"/>
    </location>
</feature>
<dbReference type="InterPro" id="IPR037272">
    <property type="entry name" value="SNS_sf"/>
</dbReference>
<proteinExistence type="predicted"/>
<evidence type="ECO:0000256" key="5">
    <source>
        <dbReference type="ARBA" id="ARBA00023136"/>
    </source>
</evidence>